<keyword evidence="2" id="KW-0966">Cell projection</keyword>
<dbReference type="RefSeq" id="WP_406794506.1">
    <property type="nucleotide sequence ID" value="NZ_JBJHZX010000059.1"/>
</dbReference>
<accession>A0ABW8SQP2</accession>
<dbReference type="Pfam" id="PF07238">
    <property type="entry name" value="PilZ"/>
    <property type="match status" value="1"/>
</dbReference>
<evidence type="ECO:0000313" key="2">
    <source>
        <dbReference type="EMBL" id="MFL0198397.1"/>
    </source>
</evidence>
<keyword evidence="2" id="KW-0969">Cilium</keyword>
<organism evidence="2 3">
    <name type="scientific">Candidatus Clostridium eludens</name>
    <dbReference type="NCBI Taxonomy" id="3381663"/>
    <lineage>
        <taxon>Bacteria</taxon>
        <taxon>Bacillati</taxon>
        <taxon>Bacillota</taxon>
        <taxon>Clostridia</taxon>
        <taxon>Eubacteriales</taxon>
        <taxon>Clostridiaceae</taxon>
        <taxon>Clostridium</taxon>
    </lineage>
</organism>
<dbReference type="Gene3D" id="2.40.10.220">
    <property type="entry name" value="predicted glycosyltransferase like domains"/>
    <property type="match status" value="1"/>
</dbReference>
<dbReference type="InterPro" id="IPR009875">
    <property type="entry name" value="PilZ_domain"/>
</dbReference>
<keyword evidence="3" id="KW-1185">Reference proteome</keyword>
<keyword evidence="2" id="KW-0282">Flagellum</keyword>
<sequence length="216" mass="25066">MENFKINDLRVNKQIQFMNDKLFLVGKIIKVEDKFLGVMVSNLQDNFKIFNVNEIANFFVVFEEEAYWCNSTVIGCRSGDYFQLIILKQPKVINKIERRKSPRIPAILDIEYCFLPDNIGELSKVTQKYKRMKKKTFTIDISIGGIALITYEKIEKGKLLFLSFKIKENIGLVCSVARSEASEGNANFKTALKFVDINVNHRNIIDRYISERMQSN</sequence>
<reference evidence="2 3" key="1">
    <citation type="submission" date="2024-11" db="EMBL/GenBank/DDBJ databases">
        <authorList>
            <person name="Heng Y.C."/>
            <person name="Lim A.C.H."/>
            <person name="Lee J.K.Y."/>
            <person name="Kittelmann S."/>
        </authorList>
    </citation>
    <scope>NUCLEOTIDE SEQUENCE [LARGE SCALE GENOMIC DNA]</scope>
    <source>
        <strain evidence="2 3">WILCCON 0269</strain>
    </source>
</reference>
<gene>
    <name evidence="2" type="ORF">ACJDU8_22935</name>
</gene>
<comment type="caution">
    <text evidence="2">The sequence shown here is derived from an EMBL/GenBank/DDBJ whole genome shotgun (WGS) entry which is preliminary data.</text>
</comment>
<name>A0ABW8SQP2_9CLOT</name>
<evidence type="ECO:0000313" key="3">
    <source>
        <dbReference type="Proteomes" id="UP001623660"/>
    </source>
</evidence>
<proteinExistence type="predicted"/>
<feature type="domain" description="PilZ" evidence="1">
    <location>
        <begin position="98"/>
        <end position="210"/>
    </location>
</feature>
<evidence type="ECO:0000259" key="1">
    <source>
        <dbReference type="Pfam" id="PF07238"/>
    </source>
</evidence>
<dbReference type="EMBL" id="JBJHZX010000059">
    <property type="protein sequence ID" value="MFL0198397.1"/>
    <property type="molecule type" value="Genomic_DNA"/>
</dbReference>
<protein>
    <submittedName>
        <fullName evidence="2">Flagellar brake protein</fullName>
    </submittedName>
</protein>
<dbReference type="Proteomes" id="UP001623660">
    <property type="component" value="Unassembled WGS sequence"/>
</dbReference>